<feature type="region of interest" description="Disordered" evidence="1">
    <location>
        <begin position="525"/>
        <end position="563"/>
    </location>
</feature>
<protein>
    <recommendedName>
        <fullName evidence="3">FAS1 domain-containing protein</fullName>
    </recommendedName>
</protein>
<sequence length="837" mass="92170">MRPSKLLASLALLIACAACGLLSAARAEFTRAALLEEGGSHVPEGASFSHLLAVIAKSHADDAFMEHPDFKGTLVAPNDTAFEVLAQDFGFQDASEMLEADIMTPDLATEIINLHIIPHLDTTTFHGHDAEKGYIVMGTNGTQNIKLLLEEHHEGGQKEGEEHHEEEAEGDHAHEEHEEMAVTTLAPTSMTVAHDEDNHDKDSHEDGHDGHAEHGEGEHGEEEHGNEEEHDHDHKRRSSRRLLAEHEEEHGDREEEHGDHEEGHDEHEDGHKEHEDGHKEHEEHGNYFDHHGYSASISKVVNEDGKQVLYTHQALAPMSLVMHRASQEDSVYKAIAVTPCLSTLKAMLDTPELSSLKEALEATGEDAFNGTLLAPDNDAFGLMLASMHMGAHDLVHKFPAMARQMLRMHLMPYAYNVEELTTEGKGLQAHPDRMRPGHEGHEHGHEEEGHAEEEHAEGEHGEHDHEVEHAEEEHAEGEHGEHDHEEEYAEEEHAEGEHAEEEHDHEGEHDHRRLANRRLLAEHDHEGEHDHDHGEGEHSEEQHEEGHDEDEHGNHDEGHDEGVVTSSNRFFSMRPGYSIEAVGHKDGEVEIRSAGSSAKLAATDSEAVVNGRARIHVLAGVLQASKVAMDHSAEGLFGSSSITKPQGKQYGRLMSMLKEAGLENVTADLSGYTFIAPSDEAFDEFLEFRRIEDFHNLLGSGGEHKDLLTRILSTHLVKMSAEDDLVHDAVYETRGEDIVRVSIDEASGTITIVPTSGELVAPASGRRLSAHGGITIEGEATTESGQVYYSTGVLVGDSYAREINSFSIYESNGSWSTQPGITLSVILLAACLSLLGL</sequence>
<feature type="compositionally biased region" description="Basic and acidic residues" evidence="1">
    <location>
        <begin position="193"/>
        <end position="232"/>
    </location>
</feature>
<dbReference type="InterPro" id="IPR000782">
    <property type="entry name" value="FAS1_domain"/>
</dbReference>
<feature type="compositionally biased region" description="Basic and acidic residues" evidence="1">
    <location>
        <begin position="495"/>
        <end position="512"/>
    </location>
</feature>
<dbReference type="PROSITE" id="PS51257">
    <property type="entry name" value="PROKAR_LIPOPROTEIN"/>
    <property type="match status" value="1"/>
</dbReference>
<feature type="compositionally biased region" description="Basic and acidic residues" evidence="1">
    <location>
        <begin position="525"/>
        <end position="562"/>
    </location>
</feature>
<dbReference type="SUPFAM" id="SSF82153">
    <property type="entry name" value="FAS1 domain"/>
    <property type="match status" value="2"/>
</dbReference>
<proteinExistence type="predicted"/>
<evidence type="ECO:0000259" key="3">
    <source>
        <dbReference type="PROSITE" id="PS50213"/>
    </source>
</evidence>
<reference evidence="4" key="1">
    <citation type="submission" date="2017-08" db="EMBL/GenBank/DDBJ databases">
        <authorList>
            <person name="Polle J.E."/>
            <person name="Barry K."/>
            <person name="Cushman J."/>
            <person name="Schmutz J."/>
            <person name="Tran D."/>
            <person name="Hathwaick L.T."/>
            <person name="Yim W.C."/>
            <person name="Jenkins J."/>
            <person name="Mckie-Krisberg Z.M."/>
            <person name="Prochnik S."/>
            <person name="Lindquist E."/>
            <person name="Dockter R.B."/>
            <person name="Adam C."/>
            <person name="Molina H."/>
            <person name="Bunkerborg J."/>
            <person name="Jin E."/>
            <person name="Buchheim M."/>
            <person name="Magnuson J."/>
        </authorList>
    </citation>
    <scope>NUCLEOTIDE SEQUENCE</scope>
    <source>
        <strain evidence="4">CCAP 19/18</strain>
    </source>
</reference>
<feature type="compositionally biased region" description="Basic and acidic residues" evidence="1">
    <location>
        <begin position="430"/>
        <end position="448"/>
    </location>
</feature>
<comment type="caution">
    <text evidence="4">The sequence shown here is derived from an EMBL/GenBank/DDBJ whole genome shotgun (WGS) entry which is preliminary data.</text>
</comment>
<feature type="region of interest" description="Disordered" evidence="1">
    <location>
        <begin position="427"/>
        <end position="512"/>
    </location>
</feature>
<accession>A0ABQ7G5E6</accession>
<keyword evidence="2" id="KW-0732">Signal</keyword>
<evidence type="ECO:0000256" key="1">
    <source>
        <dbReference type="SAM" id="MobiDB-lite"/>
    </source>
</evidence>
<feature type="compositionally biased region" description="Basic and acidic residues" evidence="1">
    <location>
        <begin position="242"/>
        <end position="290"/>
    </location>
</feature>
<organism evidence="4 5">
    <name type="scientific">Dunaliella salina</name>
    <name type="common">Green alga</name>
    <name type="synonym">Protococcus salinus</name>
    <dbReference type="NCBI Taxonomy" id="3046"/>
    <lineage>
        <taxon>Eukaryota</taxon>
        <taxon>Viridiplantae</taxon>
        <taxon>Chlorophyta</taxon>
        <taxon>core chlorophytes</taxon>
        <taxon>Chlorophyceae</taxon>
        <taxon>CS clade</taxon>
        <taxon>Chlamydomonadales</taxon>
        <taxon>Dunaliellaceae</taxon>
        <taxon>Dunaliella</taxon>
    </lineage>
</organism>
<dbReference type="EMBL" id="MU070109">
    <property type="protein sequence ID" value="KAF5829832.1"/>
    <property type="molecule type" value="Genomic_DNA"/>
</dbReference>
<feature type="compositionally biased region" description="Basic and acidic residues" evidence="1">
    <location>
        <begin position="457"/>
        <end position="485"/>
    </location>
</feature>
<evidence type="ECO:0000313" key="5">
    <source>
        <dbReference type="Proteomes" id="UP000815325"/>
    </source>
</evidence>
<gene>
    <name evidence="4" type="ORF">DUNSADRAFT_15432</name>
</gene>
<feature type="region of interest" description="Disordered" evidence="1">
    <location>
        <begin position="193"/>
        <end position="290"/>
    </location>
</feature>
<name>A0ABQ7G5E6_DUNSA</name>
<feature type="region of interest" description="Disordered" evidence="1">
    <location>
        <begin position="154"/>
        <end position="179"/>
    </location>
</feature>
<feature type="signal peptide" evidence="2">
    <location>
        <begin position="1"/>
        <end position="27"/>
    </location>
</feature>
<dbReference type="Gene3D" id="2.30.180.10">
    <property type="entry name" value="FAS1 domain"/>
    <property type="match status" value="2"/>
</dbReference>
<dbReference type="Pfam" id="PF02469">
    <property type="entry name" value="Fasciclin"/>
    <property type="match status" value="1"/>
</dbReference>
<feature type="chain" id="PRO_5045159909" description="FAS1 domain-containing protein" evidence="2">
    <location>
        <begin position="28"/>
        <end position="837"/>
    </location>
</feature>
<keyword evidence="5" id="KW-1185">Reference proteome</keyword>
<evidence type="ECO:0000313" key="4">
    <source>
        <dbReference type="EMBL" id="KAF5829832.1"/>
    </source>
</evidence>
<dbReference type="InterPro" id="IPR036378">
    <property type="entry name" value="FAS1_dom_sf"/>
</dbReference>
<dbReference type="Proteomes" id="UP000815325">
    <property type="component" value="Unassembled WGS sequence"/>
</dbReference>
<dbReference type="PROSITE" id="PS50213">
    <property type="entry name" value="FAS1"/>
    <property type="match status" value="1"/>
</dbReference>
<feature type="domain" description="FAS1" evidence="3">
    <location>
        <begin position="637"/>
        <end position="794"/>
    </location>
</feature>
<evidence type="ECO:0000256" key="2">
    <source>
        <dbReference type="SAM" id="SignalP"/>
    </source>
</evidence>